<gene>
    <name evidence="10" type="ORF">DSCA_63760</name>
</gene>
<dbReference type="PANTHER" id="PTHR41533:SF2">
    <property type="entry name" value="BLR7131 PROTEIN"/>
    <property type="match status" value="1"/>
</dbReference>
<dbReference type="GO" id="GO:0009252">
    <property type="term" value="P:peptidoglycan biosynthetic process"/>
    <property type="evidence" value="ECO:0007669"/>
    <property type="project" value="UniProtKB-UniPathway"/>
</dbReference>
<dbReference type="PROSITE" id="PS52029">
    <property type="entry name" value="LD_TPASE"/>
    <property type="match status" value="1"/>
</dbReference>
<dbReference type="EMBL" id="AP021874">
    <property type="protein sequence ID" value="BBO72446.1"/>
    <property type="molecule type" value="Genomic_DNA"/>
</dbReference>
<protein>
    <submittedName>
        <fullName evidence="10">Murein L,D-transpeptidase</fullName>
    </submittedName>
</protein>
<dbReference type="Pfam" id="PF20142">
    <property type="entry name" value="Scaffold"/>
    <property type="match status" value="1"/>
</dbReference>
<evidence type="ECO:0000256" key="8">
    <source>
        <dbReference type="SAM" id="MobiDB-lite"/>
    </source>
</evidence>
<evidence type="ECO:0000256" key="1">
    <source>
        <dbReference type="ARBA" id="ARBA00004752"/>
    </source>
</evidence>
<dbReference type="InterPro" id="IPR036366">
    <property type="entry name" value="PGBDSf"/>
</dbReference>
<keyword evidence="4 7" id="KW-0133">Cell shape</keyword>
<evidence type="ECO:0000313" key="10">
    <source>
        <dbReference type="EMBL" id="BBO72446.1"/>
    </source>
</evidence>
<feature type="region of interest" description="Disordered" evidence="8">
    <location>
        <begin position="572"/>
        <end position="600"/>
    </location>
</feature>
<evidence type="ECO:0000256" key="7">
    <source>
        <dbReference type="PROSITE-ProRule" id="PRU01373"/>
    </source>
</evidence>
<keyword evidence="11" id="KW-1185">Reference proteome</keyword>
<evidence type="ECO:0000256" key="4">
    <source>
        <dbReference type="ARBA" id="ARBA00022960"/>
    </source>
</evidence>
<dbReference type="Pfam" id="PF03734">
    <property type="entry name" value="YkuD"/>
    <property type="match status" value="1"/>
</dbReference>
<reference evidence="10 11" key="1">
    <citation type="submission" date="2019-11" db="EMBL/GenBank/DDBJ databases">
        <title>Comparative genomics of hydrocarbon-degrading Desulfosarcina strains.</title>
        <authorList>
            <person name="Watanabe M."/>
            <person name="Kojima H."/>
            <person name="Fukui M."/>
        </authorList>
    </citation>
    <scope>NUCLEOTIDE SEQUENCE [LARGE SCALE GENOMIC DNA]</scope>
    <source>
        <strain evidence="10 11">PL12</strain>
    </source>
</reference>
<dbReference type="GO" id="GO:0071555">
    <property type="term" value="P:cell wall organization"/>
    <property type="evidence" value="ECO:0007669"/>
    <property type="project" value="UniProtKB-UniRule"/>
</dbReference>
<dbReference type="UniPathway" id="UPA00219"/>
<dbReference type="InterPro" id="IPR036365">
    <property type="entry name" value="PGBD-like_sf"/>
</dbReference>
<accession>A0A5K7YSY8</accession>
<dbReference type="PANTHER" id="PTHR41533">
    <property type="entry name" value="L,D-TRANSPEPTIDASE HI_1667-RELATED"/>
    <property type="match status" value="1"/>
</dbReference>
<feature type="active site" description="Nucleophile" evidence="7">
    <location>
        <position position="466"/>
    </location>
</feature>
<dbReference type="KEGG" id="dalk:DSCA_63760"/>
<evidence type="ECO:0000256" key="5">
    <source>
        <dbReference type="ARBA" id="ARBA00022984"/>
    </source>
</evidence>
<dbReference type="AlphaFoldDB" id="A0A5K7YSY8"/>
<dbReference type="Proteomes" id="UP000427906">
    <property type="component" value="Chromosome"/>
</dbReference>
<evidence type="ECO:0000256" key="2">
    <source>
        <dbReference type="ARBA" id="ARBA00005992"/>
    </source>
</evidence>
<sequence length="600" mass="67226">MVLITLFQPCPAAALRERIPTVDHELHAWLAPIAQMEENRLAGMGRNPLHPLARFYRQVGFQPVWNGPAGLLPQGEILLHLMALAARNGLFIDDAPPVPLNRMPTQEISFADASPLPRLAPHIQFDVMLSAGLLRYAQDLNRGRVMPETVSSQWLAWRRPQTRDIPVELARALAEDRLAAYVGSLHPVNPAYQGLRKALAGYERIRAEGGWPTVPPGPALRMGDKGPRVEALKRRLCKTGDGPGDMLMVPAGYDGTVEAAVKSFQRRHGLRIDGLVGERTRAALNVPVGERITRIKLNMERWRWFPDDLGDRHLLVNIPAFELRVVEADTTVKRLRAIVGRKKRQTPVMSGRIAYLEFNPYWNIPQKIARRDILPRVIADPAYLIRQGIRVFDSWDRQARELDPSGIQWEHLSARYFPYRLRQDPSGMNALGRVKFMFPNRHSIYIHDTPGKALFNRQGRSFSSGCVRVERPMVLAHHLLSDQGWDRDRLEAATEMGQRKTVLLERPIPVHLVYFTAWADADGRAHFRKDIYGRDRKLLQAIEPEGSRLVVCSGHRAQSLLSAVCRPLKTGPGTPADASGGAALSTKPAGEVAGHPMTGI</sequence>
<dbReference type="Gene3D" id="1.10.101.10">
    <property type="entry name" value="PGBD-like superfamily/PGBD"/>
    <property type="match status" value="1"/>
</dbReference>
<dbReference type="InterPro" id="IPR038063">
    <property type="entry name" value="Transpep_catalytic_dom"/>
</dbReference>
<name>A0A5K7YSY8_9BACT</name>
<dbReference type="SUPFAM" id="SSF47090">
    <property type="entry name" value="PGBD-like"/>
    <property type="match status" value="1"/>
</dbReference>
<keyword evidence="5 7" id="KW-0573">Peptidoglycan synthesis</keyword>
<evidence type="ECO:0000259" key="9">
    <source>
        <dbReference type="PROSITE" id="PS52029"/>
    </source>
</evidence>
<proteinExistence type="inferred from homology"/>
<keyword evidence="6 7" id="KW-0961">Cell wall biogenesis/degradation</keyword>
<comment type="pathway">
    <text evidence="1 7">Cell wall biogenesis; peptidoglycan biosynthesis.</text>
</comment>
<dbReference type="SUPFAM" id="SSF141523">
    <property type="entry name" value="L,D-transpeptidase catalytic domain-like"/>
    <property type="match status" value="1"/>
</dbReference>
<dbReference type="InterPro" id="IPR005490">
    <property type="entry name" value="LD_TPept_cat_dom"/>
</dbReference>
<keyword evidence="3" id="KW-0808">Transferase</keyword>
<dbReference type="InterPro" id="IPR002477">
    <property type="entry name" value="Peptidoglycan-bd-like"/>
</dbReference>
<feature type="domain" description="L,D-TPase catalytic" evidence="9">
    <location>
        <begin position="312"/>
        <end position="493"/>
    </location>
</feature>
<dbReference type="GO" id="GO:0004180">
    <property type="term" value="F:carboxypeptidase activity"/>
    <property type="evidence" value="ECO:0007669"/>
    <property type="project" value="UniProtKB-ARBA"/>
</dbReference>
<organism evidence="10 11">
    <name type="scientific">Desulfosarcina alkanivorans</name>
    <dbReference type="NCBI Taxonomy" id="571177"/>
    <lineage>
        <taxon>Bacteria</taxon>
        <taxon>Pseudomonadati</taxon>
        <taxon>Thermodesulfobacteriota</taxon>
        <taxon>Desulfobacteria</taxon>
        <taxon>Desulfobacterales</taxon>
        <taxon>Desulfosarcinaceae</taxon>
        <taxon>Desulfosarcina</taxon>
    </lineage>
</organism>
<feature type="active site" description="Proton donor/acceptor" evidence="7">
    <location>
        <position position="447"/>
    </location>
</feature>
<evidence type="ECO:0000313" key="11">
    <source>
        <dbReference type="Proteomes" id="UP000427906"/>
    </source>
</evidence>
<dbReference type="GO" id="GO:0008360">
    <property type="term" value="P:regulation of cell shape"/>
    <property type="evidence" value="ECO:0007669"/>
    <property type="project" value="UniProtKB-UniRule"/>
</dbReference>
<evidence type="ECO:0000256" key="6">
    <source>
        <dbReference type="ARBA" id="ARBA00023316"/>
    </source>
</evidence>
<dbReference type="InterPro" id="IPR052905">
    <property type="entry name" value="LD-transpeptidase_YkuD-like"/>
</dbReference>
<dbReference type="Pfam" id="PF01471">
    <property type="entry name" value="PG_binding_1"/>
    <property type="match status" value="1"/>
</dbReference>
<dbReference type="Gene3D" id="2.40.440.10">
    <property type="entry name" value="L,D-transpeptidase catalytic domain-like"/>
    <property type="match status" value="1"/>
</dbReference>
<dbReference type="CDD" id="cd16913">
    <property type="entry name" value="YkuD_like"/>
    <property type="match status" value="1"/>
</dbReference>
<comment type="similarity">
    <text evidence="2">Belongs to the YkuD family.</text>
</comment>
<dbReference type="GO" id="GO:0016740">
    <property type="term" value="F:transferase activity"/>
    <property type="evidence" value="ECO:0007669"/>
    <property type="project" value="UniProtKB-KW"/>
</dbReference>
<dbReference type="InterPro" id="IPR045380">
    <property type="entry name" value="LD_TPept_scaffold_dom"/>
</dbReference>
<evidence type="ECO:0000256" key="3">
    <source>
        <dbReference type="ARBA" id="ARBA00022679"/>
    </source>
</evidence>